<organism evidence="2">
    <name type="scientific">Siphoviridae sp. ctrvp54</name>
    <dbReference type="NCBI Taxonomy" id="2825690"/>
    <lineage>
        <taxon>Viruses</taxon>
        <taxon>Duplodnaviria</taxon>
        <taxon>Heunggongvirae</taxon>
        <taxon>Uroviricota</taxon>
        <taxon>Caudoviricetes</taxon>
    </lineage>
</organism>
<sequence length="52" mass="5677">MAQLQAGAENDRKGDRCGVRYPARKDDPAHGAAVRGRRGDHSSEARADQRCI</sequence>
<proteinExistence type="predicted"/>
<dbReference type="EMBL" id="BK015354">
    <property type="protein sequence ID" value="DAE02860.1"/>
    <property type="molecule type" value="Genomic_DNA"/>
</dbReference>
<accession>A0A8S5P9H9</accession>
<evidence type="ECO:0000256" key="1">
    <source>
        <dbReference type="SAM" id="MobiDB-lite"/>
    </source>
</evidence>
<evidence type="ECO:0000313" key="2">
    <source>
        <dbReference type="EMBL" id="DAE02860.1"/>
    </source>
</evidence>
<feature type="region of interest" description="Disordered" evidence="1">
    <location>
        <begin position="1"/>
        <end position="52"/>
    </location>
</feature>
<feature type="compositionally biased region" description="Basic and acidic residues" evidence="1">
    <location>
        <begin position="9"/>
        <end position="29"/>
    </location>
</feature>
<protein>
    <submittedName>
        <fullName evidence="2">Uncharacterized protein</fullName>
    </submittedName>
</protein>
<reference evidence="2" key="1">
    <citation type="journal article" date="2021" name="Proc. Natl. Acad. Sci. U.S.A.">
        <title>A Catalog of Tens of Thousands of Viruses from Human Metagenomes Reveals Hidden Associations with Chronic Diseases.</title>
        <authorList>
            <person name="Tisza M.J."/>
            <person name="Buck C.B."/>
        </authorList>
    </citation>
    <scope>NUCLEOTIDE SEQUENCE</scope>
    <source>
        <strain evidence="2">Ctrvp54</strain>
    </source>
</reference>
<name>A0A8S5P9H9_9CAUD</name>
<feature type="compositionally biased region" description="Basic and acidic residues" evidence="1">
    <location>
        <begin position="37"/>
        <end position="52"/>
    </location>
</feature>